<evidence type="ECO:0000313" key="1">
    <source>
        <dbReference type="EMBL" id="GCE63563.1"/>
    </source>
</evidence>
<organism evidence="1 2">
    <name type="scientific">Candidatus Mycoplasma haematohominis</name>
    <dbReference type="NCBI Taxonomy" id="1494318"/>
    <lineage>
        <taxon>Bacteria</taxon>
        <taxon>Bacillati</taxon>
        <taxon>Mycoplasmatota</taxon>
        <taxon>Mollicutes</taxon>
        <taxon>Mycoplasmataceae</taxon>
        <taxon>Mycoplasma</taxon>
    </lineage>
</organism>
<accession>A0A478FQ46</accession>
<name>A0A478FQ46_9MOLU</name>
<evidence type="ECO:0000313" key="2">
    <source>
        <dbReference type="Proteomes" id="UP000324831"/>
    </source>
</evidence>
<reference evidence="1 2" key="1">
    <citation type="submission" date="2019-01" db="EMBL/GenBank/DDBJ databases">
        <title>Draft genome sequences of Candidatus Mycoplasma haemohominis SWG34-3 identified from a patient with pyrexia, anemia and liver dysfunction.</title>
        <authorList>
            <person name="Sekizuka T."/>
            <person name="Hattori N."/>
            <person name="Katano H."/>
            <person name="Takuma T."/>
            <person name="Ito T."/>
            <person name="Arai N."/>
            <person name="Yanai R."/>
            <person name="Ishii S."/>
            <person name="Miura Y."/>
            <person name="Tokunaga T."/>
            <person name="Watanabe H."/>
            <person name="Nomura N."/>
            <person name="Eguchi J."/>
            <person name="Arai T."/>
            <person name="Hasegawa H."/>
            <person name="Nakamaki T."/>
            <person name="Wakita T."/>
            <person name="Niki Y."/>
            <person name="Kuroda M."/>
        </authorList>
    </citation>
    <scope>NUCLEOTIDE SEQUENCE [LARGE SCALE GENOMIC DNA]</scope>
    <source>
        <strain evidence="1">SWG34-3</strain>
    </source>
</reference>
<protein>
    <submittedName>
        <fullName evidence="1">Uncharacterized protein</fullName>
    </submittedName>
</protein>
<sequence length="164" mass="18709">MSSPLLITTLAFFVVGGVGTMIAYFAGAFDTSSVRTDGKYSNFHEYVMYGGKFNYIGNKKKPPTVDDVKKLLNDPSKGGNYLRFLDENIRRMDFPVAYGFVSKPRVYEAKTDTNAFNATAEYVNRWCNWTKGYPLLPIKMQFTDEQLKKIPFWDTFENACLEAI</sequence>
<gene>
    <name evidence="1" type="ORF">MHSWG343_05600</name>
</gene>
<proteinExistence type="predicted"/>
<dbReference type="Proteomes" id="UP000324831">
    <property type="component" value="Unassembled WGS sequence"/>
</dbReference>
<dbReference type="AlphaFoldDB" id="A0A478FQ46"/>
<dbReference type="EMBL" id="BIMN01000002">
    <property type="protein sequence ID" value="GCE63563.1"/>
    <property type="molecule type" value="Genomic_DNA"/>
</dbReference>
<comment type="caution">
    <text evidence="1">The sequence shown here is derived from an EMBL/GenBank/DDBJ whole genome shotgun (WGS) entry which is preliminary data.</text>
</comment>